<gene>
    <name evidence="1" type="ORF">GCM10010315_33960</name>
</gene>
<protein>
    <submittedName>
        <fullName evidence="1">Uncharacterized protein</fullName>
    </submittedName>
</protein>
<dbReference type="EMBL" id="BAAASL010000011">
    <property type="protein sequence ID" value="GAA2718463.1"/>
    <property type="molecule type" value="Genomic_DNA"/>
</dbReference>
<evidence type="ECO:0000313" key="1">
    <source>
        <dbReference type="EMBL" id="GAA2718463.1"/>
    </source>
</evidence>
<dbReference type="RefSeq" id="WP_344436165.1">
    <property type="nucleotide sequence ID" value="NZ_BAAASL010000011.1"/>
</dbReference>
<comment type="caution">
    <text evidence="1">The sequence shown here is derived from an EMBL/GenBank/DDBJ whole genome shotgun (WGS) entry which is preliminary data.</text>
</comment>
<reference evidence="2" key="1">
    <citation type="journal article" date="2019" name="Int. J. Syst. Evol. Microbiol.">
        <title>The Global Catalogue of Microorganisms (GCM) 10K type strain sequencing project: providing services to taxonomists for standard genome sequencing and annotation.</title>
        <authorList>
            <consortium name="The Broad Institute Genomics Platform"/>
            <consortium name="The Broad Institute Genome Sequencing Center for Infectious Disease"/>
            <person name="Wu L."/>
            <person name="Ma J."/>
        </authorList>
    </citation>
    <scope>NUCLEOTIDE SEQUENCE [LARGE SCALE GENOMIC DNA]</scope>
    <source>
        <strain evidence="2">JCM 4542</strain>
    </source>
</reference>
<sequence length="111" mass="12366">MTHRPYEHDLGTLYLTRAPAHLDDDEATLALIAHFPDISAARITHGLACRYFAMTGDASRIDAYFDAADIGPDDEFDAGMVAAARRSVERMRMLEWEITGRHPSDIDPDSC</sequence>
<evidence type="ECO:0000313" key="2">
    <source>
        <dbReference type="Proteomes" id="UP001500886"/>
    </source>
</evidence>
<dbReference type="Proteomes" id="UP001500886">
    <property type="component" value="Unassembled WGS sequence"/>
</dbReference>
<organism evidence="1 2">
    <name type="scientific">Streptomyces luteosporeus</name>
    <dbReference type="NCBI Taxonomy" id="173856"/>
    <lineage>
        <taxon>Bacteria</taxon>
        <taxon>Bacillati</taxon>
        <taxon>Actinomycetota</taxon>
        <taxon>Actinomycetes</taxon>
        <taxon>Kitasatosporales</taxon>
        <taxon>Streptomycetaceae</taxon>
        <taxon>Streptomyces</taxon>
    </lineage>
</organism>
<keyword evidence="2" id="KW-1185">Reference proteome</keyword>
<accession>A0ABP6GBP9</accession>
<proteinExistence type="predicted"/>
<name>A0ABP6GBP9_9ACTN</name>